<evidence type="ECO:0000313" key="2">
    <source>
        <dbReference type="EMBL" id="PWJ11643.1"/>
    </source>
</evidence>
<protein>
    <submittedName>
        <fullName evidence="2">Uncharacterized protein</fullName>
    </submittedName>
</protein>
<dbReference type="RefSeq" id="WP_109727138.1">
    <property type="nucleotide sequence ID" value="NZ_CACVSX010000025.1"/>
</dbReference>
<dbReference type="OrthoDB" id="2062630at2"/>
<dbReference type="AlphaFoldDB" id="A0A315XX85"/>
<reference evidence="2 3" key="1">
    <citation type="submission" date="2018-05" db="EMBL/GenBank/DDBJ databases">
        <title>The Hungate 1000. A catalogue of reference genomes from the rumen microbiome.</title>
        <authorList>
            <person name="Kelly W."/>
        </authorList>
    </citation>
    <scope>NUCLEOTIDE SEQUENCE [LARGE SCALE GENOMIC DNA]</scope>
    <source>
        <strain evidence="2 3">SAb67</strain>
    </source>
</reference>
<dbReference type="EMBL" id="QGDI01000009">
    <property type="protein sequence ID" value="PWJ11643.1"/>
    <property type="molecule type" value="Genomic_DNA"/>
</dbReference>
<sequence>MDNFAEQLVKKNETSADKTRRVLMVIVGILFSLALAALAVLQLRTPLIALLGFALAAAAGYGTFHIVQNTFVEYEYTFTNGDLDVDKIIAKKKRREMVSTNAREFTAFGKYEDGMEESEDMTVIMATDNIASHEYYADFNDETVGSARLIFAPNERMLENIQKFLPAKLRHRS</sequence>
<organism evidence="2 3">
    <name type="scientific">Ruminococcus flavefaciens</name>
    <dbReference type="NCBI Taxonomy" id="1265"/>
    <lineage>
        <taxon>Bacteria</taxon>
        <taxon>Bacillati</taxon>
        <taxon>Bacillota</taxon>
        <taxon>Clostridia</taxon>
        <taxon>Eubacteriales</taxon>
        <taxon>Oscillospiraceae</taxon>
        <taxon>Ruminococcus</taxon>
    </lineage>
</organism>
<evidence type="ECO:0000256" key="1">
    <source>
        <dbReference type="SAM" id="Phobius"/>
    </source>
</evidence>
<keyword evidence="1" id="KW-0472">Membrane</keyword>
<evidence type="ECO:0000313" key="3">
    <source>
        <dbReference type="Proteomes" id="UP000245720"/>
    </source>
</evidence>
<comment type="caution">
    <text evidence="2">The sequence shown here is derived from an EMBL/GenBank/DDBJ whole genome shotgun (WGS) entry which is preliminary data.</text>
</comment>
<keyword evidence="1" id="KW-1133">Transmembrane helix</keyword>
<feature type="transmembrane region" description="Helical" evidence="1">
    <location>
        <begin position="47"/>
        <end position="67"/>
    </location>
</feature>
<gene>
    <name evidence="2" type="ORF">IE37_02408</name>
</gene>
<accession>A0A315XX85</accession>
<keyword evidence="1" id="KW-0812">Transmembrane</keyword>
<dbReference type="Proteomes" id="UP000245720">
    <property type="component" value="Unassembled WGS sequence"/>
</dbReference>
<proteinExistence type="predicted"/>
<feature type="transmembrane region" description="Helical" evidence="1">
    <location>
        <begin position="21"/>
        <end position="41"/>
    </location>
</feature>
<name>A0A315XX85_RUMFL</name>
<dbReference type="STRING" id="1265.SAMN02910280_2833"/>